<name>A0A0E9REX8_ANGAN</name>
<reference evidence="1" key="1">
    <citation type="submission" date="2014-11" db="EMBL/GenBank/DDBJ databases">
        <authorList>
            <person name="Amaro Gonzalez C."/>
        </authorList>
    </citation>
    <scope>NUCLEOTIDE SEQUENCE</scope>
</reference>
<organism evidence="1">
    <name type="scientific">Anguilla anguilla</name>
    <name type="common">European freshwater eel</name>
    <name type="synonym">Muraena anguilla</name>
    <dbReference type="NCBI Taxonomy" id="7936"/>
    <lineage>
        <taxon>Eukaryota</taxon>
        <taxon>Metazoa</taxon>
        <taxon>Chordata</taxon>
        <taxon>Craniata</taxon>
        <taxon>Vertebrata</taxon>
        <taxon>Euteleostomi</taxon>
        <taxon>Actinopterygii</taxon>
        <taxon>Neopterygii</taxon>
        <taxon>Teleostei</taxon>
        <taxon>Anguilliformes</taxon>
        <taxon>Anguillidae</taxon>
        <taxon>Anguilla</taxon>
    </lineage>
</organism>
<sequence length="60" mass="7448">MTSLYSICMCERPFLFRQVTQALLFVKLRINSLYWKQVRYQKIHRERNLILQAIFCYIFI</sequence>
<dbReference type="AlphaFoldDB" id="A0A0E9REX8"/>
<reference evidence="1" key="2">
    <citation type="journal article" date="2015" name="Fish Shellfish Immunol.">
        <title>Early steps in the European eel (Anguilla anguilla)-Vibrio vulnificus interaction in the gills: Role of the RtxA13 toxin.</title>
        <authorList>
            <person name="Callol A."/>
            <person name="Pajuelo D."/>
            <person name="Ebbesson L."/>
            <person name="Teles M."/>
            <person name="MacKenzie S."/>
            <person name="Amaro C."/>
        </authorList>
    </citation>
    <scope>NUCLEOTIDE SEQUENCE</scope>
</reference>
<dbReference type="EMBL" id="GBXM01081240">
    <property type="protein sequence ID" value="JAH27337.1"/>
    <property type="molecule type" value="Transcribed_RNA"/>
</dbReference>
<accession>A0A0E9REX8</accession>
<protein>
    <submittedName>
        <fullName evidence="1">Uncharacterized protein</fullName>
    </submittedName>
</protein>
<proteinExistence type="predicted"/>
<evidence type="ECO:0000313" key="1">
    <source>
        <dbReference type="EMBL" id="JAH27337.1"/>
    </source>
</evidence>